<organism evidence="2 3">
    <name type="scientific">Thermoflavimicrobium daqui</name>
    <dbReference type="NCBI Taxonomy" id="2137476"/>
    <lineage>
        <taxon>Bacteria</taxon>
        <taxon>Bacillati</taxon>
        <taxon>Bacillota</taxon>
        <taxon>Bacilli</taxon>
        <taxon>Bacillales</taxon>
        <taxon>Thermoactinomycetaceae</taxon>
        <taxon>Thermoflavimicrobium</taxon>
    </lineage>
</organism>
<proteinExistence type="predicted"/>
<dbReference type="RefSeq" id="WP_113659417.1">
    <property type="nucleotide sequence ID" value="NZ_KZ845668.1"/>
</dbReference>
<evidence type="ECO:0000313" key="3">
    <source>
        <dbReference type="Proteomes" id="UP000251213"/>
    </source>
</evidence>
<dbReference type="Gene3D" id="2.160.20.120">
    <property type="match status" value="1"/>
</dbReference>
<name>A0A364K3Q4_9BACL</name>
<comment type="caution">
    <text evidence="2">The sequence shown here is derived from an EMBL/GenBank/DDBJ whole genome shotgun (WGS) entry which is preliminary data.</text>
</comment>
<keyword evidence="3" id="KW-1185">Reference proteome</keyword>
<evidence type="ECO:0000259" key="1">
    <source>
        <dbReference type="Pfam" id="PF13349"/>
    </source>
</evidence>
<dbReference type="InterPro" id="IPR025164">
    <property type="entry name" value="Toastrack_DUF4097"/>
</dbReference>
<sequence length="289" mass="32769">MKRIVGLFLMVCGFLLLISTFDRLGIGNWLFSGKPISKSVSHASIEKISIDTPVQVNVLPENRKDITVVANGKKIKLIDLEIKKTNKQIQFRIKKHWLFWFVEPNQIKLTLYIPADFHQNLSIQGSGDLQIHGDSPTKKWKLAELKVSLHSGNSKFQNLQVDRFNYHHSIGNIQVKDVASKQTLLNVGQGDITFSRYSGMLKIGLIKGNLRAHFSSLTKSLETDVQNGNTFIDLPSEIPFLIYAHTSHGTIDCRFPIQGKKTNQYIKGKYQDGRSTVINQTRNGNIYIY</sequence>
<gene>
    <name evidence="2" type="ORF">DL897_12185</name>
</gene>
<dbReference type="OrthoDB" id="2940757at2"/>
<dbReference type="Pfam" id="PF13349">
    <property type="entry name" value="DUF4097"/>
    <property type="match status" value="1"/>
</dbReference>
<reference evidence="2 3" key="1">
    <citation type="submission" date="2018-06" db="EMBL/GenBank/DDBJ databases">
        <title>Thermoflavimicrobium daqus sp. nov., a thermophilic microbe isolated from Moutai-flavour Daqu.</title>
        <authorList>
            <person name="Wang X."/>
            <person name="Zhou H."/>
        </authorList>
    </citation>
    <scope>NUCLEOTIDE SEQUENCE [LARGE SCALE GENOMIC DNA]</scope>
    <source>
        <strain evidence="2 3">FBKL4.011</strain>
    </source>
</reference>
<reference evidence="2 3" key="2">
    <citation type="submission" date="2018-06" db="EMBL/GenBank/DDBJ databases">
        <authorList>
            <person name="Zhirakovskaya E."/>
        </authorList>
    </citation>
    <scope>NUCLEOTIDE SEQUENCE [LARGE SCALE GENOMIC DNA]</scope>
    <source>
        <strain evidence="2 3">FBKL4.011</strain>
    </source>
</reference>
<protein>
    <recommendedName>
        <fullName evidence="1">DUF4097 domain-containing protein</fullName>
    </recommendedName>
</protein>
<feature type="domain" description="DUF4097" evidence="1">
    <location>
        <begin position="45"/>
        <end position="288"/>
    </location>
</feature>
<dbReference type="Proteomes" id="UP000251213">
    <property type="component" value="Unassembled WGS sequence"/>
</dbReference>
<dbReference type="EMBL" id="QJKK01000006">
    <property type="protein sequence ID" value="RAL23434.1"/>
    <property type="molecule type" value="Genomic_DNA"/>
</dbReference>
<accession>A0A364K3Q4</accession>
<dbReference type="AlphaFoldDB" id="A0A364K3Q4"/>
<evidence type="ECO:0000313" key="2">
    <source>
        <dbReference type="EMBL" id="RAL23434.1"/>
    </source>
</evidence>